<dbReference type="EMBL" id="CAJHUC010001137">
    <property type="protein sequence ID" value="CAD7699932.1"/>
    <property type="molecule type" value="Genomic_DNA"/>
</dbReference>
<reference evidence="1" key="1">
    <citation type="submission" date="2020-12" db="EMBL/GenBank/DDBJ databases">
        <authorList>
            <person name="Iha C."/>
        </authorList>
    </citation>
    <scope>NUCLEOTIDE SEQUENCE</scope>
</reference>
<name>A0A8S1IYU0_9CHLO</name>
<accession>A0A8S1IYU0</accession>
<dbReference type="AlphaFoldDB" id="A0A8S1IYU0"/>
<gene>
    <name evidence="1" type="ORF">OSTQU699_LOCUS5291</name>
</gene>
<keyword evidence="2" id="KW-1185">Reference proteome</keyword>
<proteinExistence type="predicted"/>
<evidence type="ECO:0000313" key="2">
    <source>
        <dbReference type="Proteomes" id="UP000708148"/>
    </source>
</evidence>
<organism evidence="1 2">
    <name type="scientific">Ostreobium quekettii</name>
    <dbReference type="NCBI Taxonomy" id="121088"/>
    <lineage>
        <taxon>Eukaryota</taxon>
        <taxon>Viridiplantae</taxon>
        <taxon>Chlorophyta</taxon>
        <taxon>core chlorophytes</taxon>
        <taxon>Ulvophyceae</taxon>
        <taxon>TCBD clade</taxon>
        <taxon>Bryopsidales</taxon>
        <taxon>Ostreobineae</taxon>
        <taxon>Ostreobiaceae</taxon>
        <taxon>Ostreobium</taxon>
    </lineage>
</organism>
<feature type="non-terminal residue" evidence="1">
    <location>
        <position position="1"/>
    </location>
</feature>
<sequence length="354" mass="39743">FKSKVRTEKVAVKLQRVEVLKGMPFTNANKDVVCQVWVSQKEYRFLYEVRNGLVPQVQQLLEDVLWHKGLYDPEGHRGLNSFLEEQEIAIASEIEGFRLFKRKPDSHRLVHGLVRINLLKTTIEIVSPASRKWFGTGRCVDVPDLHTAVTHFGGGAEQWPLVPTNSRYLRFRDNANVDPPTSFHGSMMSPDHESADAEDADPFCSRAVGELLDPETVQDDDKGLWGDMWWEHGALKSLVRMVSTLVWPNGSELFELARRAALVLLSQASVGSPVADTFMETVTAVVQEKGSECLAVYKLVLALLDRPAVKQVQITIHAELLFSLHSVQRCLWVSHQKLGSLACLLARLVQGLNN</sequence>
<comment type="caution">
    <text evidence="1">The sequence shown here is derived from an EMBL/GenBank/DDBJ whole genome shotgun (WGS) entry which is preliminary data.</text>
</comment>
<dbReference type="Proteomes" id="UP000708148">
    <property type="component" value="Unassembled WGS sequence"/>
</dbReference>
<evidence type="ECO:0000313" key="1">
    <source>
        <dbReference type="EMBL" id="CAD7699932.1"/>
    </source>
</evidence>
<protein>
    <submittedName>
        <fullName evidence="1">Uncharacterized protein</fullName>
    </submittedName>
</protein>